<name>A0ABU8W7M2_9BURK</name>
<sequence length="322" mass="34404">MISISRSMRRFAALSAALMIAGSACAQGYPNHPIKIVVAYPPGQSTDIATRYFAAKLAAALSEGVVVENRPGAFGNIGTAYAARATPDGYTLIMGASGTHALNPALYDNTGFDAEKDFEPIIATAFIPMVISVNPSTNIHSLSELIQRARAHPDKVDVALPSVTAQLVLEMIKRQKVPLFGIKYKGSGEAMTALLGNQVPVLIDTVAASRAQFGKMKPLAVTSAKAMSALPEIKSVAEQGLDGFSVVAWNVLMAPRGTPPEIRDRLETEMRKILALPETAKALYDLGFEPAPAMNHAQLVAWLRSERQTDADIVRTSSMKAE</sequence>
<dbReference type="EMBL" id="JBBKZV010000027">
    <property type="protein sequence ID" value="MEJ8825913.1"/>
    <property type="molecule type" value="Genomic_DNA"/>
</dbReference>
<evidence type="ECO:0000256" key="2">
    <source>
        <dbReference type="SAM" id="SignalP"/>
    </source>
</evidence>
<dbReference type="PIRSF" id="PIRSF017082">
    <property type="entry name" value="YflP"/>
    <property type="match status" value="1"/>
</dbReference>
<dbReference type="InterPro" id="IPR005064">
    <property type="entry name" value="BUG"/>
</dbReference>
<dbReference type="PANTHER" id="PTHR42928:SF5">
    <property type="entry name" value="BLR1237 PROTEIN"/>
    <property type="match status" value="1"/>
</dbReference>
<evidence type="ECO:0000313" key="3">
    <source>
        <dbReference type="EMBL" id="MEJ8825913.1"/>
    </source>
</evidence>
<gene>
    <name evidence="3" type="ORF">WKW80_28425</name>
</gene>
<dbReference type="PANTHER" id="PTHR42928">
    <property type="entry name" value="TRICARBOXYLATE-BINDING PROTEIN"/>
    <property type="match status" value="1"/>
</dbReference>
<dbReference type="RefSeq" id="WP_340366946.1">
    <property type="nucleotide sequence ID" value="NZ_JBBKZV010000027.1"/>
</dbReference>
<accession>A0ABU8W7M2</accession>
<keyword evidence="4" id="KW-1185">Reference proteome</keyword>
<dbReference type="Gene3D" id="3.40.190.150">
    <property type="entry name" value="Bordetella uptake gene, domain 1"/>
    <property type="match status" value="1"/>
</dbReference>
<dbReference type="InterPro" id="IPR042100">
    <property type="entry name" value="Bug_dom1"/>
</dbReference>
<dbReference type="CDD" id="cd07012">
    <property type="entry name" value="PBP2_Bug_TTT"/>
    <property type="match status" value="1"/>
</dbReference>
<dbReference type="SUPFAM" id="SSF53850">
    <property type="entry name" value="Periplasmic binding protein-like II"/>
    <property type="match status" value="1"/>
</dbReference>
<organism evidence="3 4">
    <name type="scientific">Variovorax humicola</name>
    <dbReference type="NCBI Taxonomy" id="1769758"/>
    <lineage>
        <taxon>Bacteria</taxon>
        <taxon>Pseudomonadati</taxon>
        <taxon>Pseudomonadota</taxon>
        <taxon>Betaproteobacteria</taxon>
        <taxon>Burkholderiales</taxon>
        <taxon>Comamonadaceae</taxon>
        <taxon>Variovorax</taxon>
    </lineage>
</organism>
<protein>
    <submittedName>
        <fullName evidence="3">Tripartite tricarboxylate transporter substrate binding protein</fullName>
    </submittedName>
</protein>
<dbReference type="Gene3D" id="3.40.190.10">
    <property type="entry name" value="Periplasmic binding protein-like II"/>
    <property type="match status" value="1"/>
</dbReference>
<comment type="caution">
    <text evidence="3">The sequence shown here is derived from an EMBL/GenBank/DDBJ whole genome shotgun (WGS) entry which is preliminary data.</text>
</comment>
<evidence type="ECO:0000313" key="4">
    <source>
        <dbReference type="Proteomes" id="UP001363010"/>
    </source>
</evidence>
<evidence type="ECO:0000256" key="1">
    <source>
        <dbReference type="ARBA" id="ARBA00006987"/>
    </source>
</evidence>
<comment type="similarity">
    <text evidence="1">Belongs to the UPF0065 (bug) family.</text>
</comment>
<dbReference type="Pfam" id="PF03401">
    <property type="entry name" value="TctC"/>
    <property type="match status" value="1"/>
</dbReference>
<feature type="signal peptide" evidence="2">
    <location>
        <begin position="1"/>
        <end position="26"/>
    </location>
</feature>
<feature type="chain" id="PRO_5046120277" evidence="2">
    <location>
        <begin position="27"/>
        <end position="322"/>
    </location>
</feature>
<proteinExistence type="inferred from homology"/>
<reference evidence="3 4" key="1">
    <citation type="submission" date="2024-03" db="EMBL/GenBank/DDBJ databases">
        <title>Novel species of the genus Variovorax.</title>
        <authorList>
            <person name="Liu Q."/>
            <person name="Xin Y.-H."/>
        </authorList>
    </citation>
    <scope>NUCLEOTIDE SEQUENCE [LARGE SCALE GENOMIC DNA]</scope>
    <source>
        <strain evidence="3 4">KACC 18501</strain>
    </source>
</reference>
<dbReference type="Proteomes" id="UP001363010">
    <property type="component" value="Unassembled WGS sequence"/>
</dbReference>
<keyword evidence="2" id="KW-0732">Signal</keyword>
<dbReference type="PROSITE" id="PS51257">
    <property type="entry name" value="PROKAR_LIPOPROTEIN"/>
    <property type="match status" value="1"/>
</dbReference>